<dbReference type="EMBL" id="JACVVK020000466">
    <property type="protein sequence ID" value="KAK7473525.1"/>
    <property type="molecule type" value="Genomic_DNA"/>
</dbReference>
<evidence type="ECO:0000313" key="1">
    <source>
        <dbReference type="EMBL" id="KAK7473525.1"/>
    </source>
</evidence>
<reference evidence="1 2" key="1">
    <citation type="journal article" date="2023" name="Sci. Data">
        <title>Genome assembly of the Korean intertidal mud-creeper Batillaria attramentaria.</title>
        <authorList>
            <person name="Patra A.K."/>
            <person name="Ho P.T."/>
            <person name="Jun S."/>
            <person name="Lee S.J."/>
            <person name="Kim Y."/>
            <person name="Won Y.J."/>
        </authorList>
    </citation>
    <scope>NUCLEOTIDE SEQUENCE [LARGE SCALE GENOMIC DNA]</scope>
    <source>
        <strain evidence="1">Wonlab-2016</strain>
    </source>
</reference>
<evidence type="ECO:0000313" key="2">
    <source>
        <dbReference type="Proteomes" id="UP001519460"/>
    </source>
</evidence>
<proteinExistence type="predicted"/>
<protein>
    <recommendedName>
        <fullName evidence="3">Reverse transcriptase domain-containing protein</fullName>
    </recommendedName>
</protein>
<dbReference type="AlphaFoldDB" id="A0ABD0JF18"/>
<comment type="caution">
    <text evidence="1">The sequence shown here is derived from an EMBL/GenBank/DDBJ whole genome shotgun (WGS) entry which is preliminary data.</text>
</comment>
<organism evidence="1 2">
    <name type="scientific">Batillaria attramentaria</name>
    <dbReference type="NCBI Taxonomy" id="370345"/>
    <lineage>
        <taxon>Eukaryota</taxon>
        <taxon>Metazoa</taxon>
        <taxon>Spiralia</taxon>
        <taxon>Lophotrochozoa</taxon>
        <taxon>Mollusca</taxon>
        <taxon>Gastropoda</taxon>
        <taxon>Caenogastropoda</taxon>
        <taxon>Sorbeoconcha</taxon>
        <taxon>Cerithioidea</taxon>
        <taxon>Batillariidae</taxon>
        <taxon>Batillaria</taxon>
    </lineage>
</organism>
<accession>A0ABD0JF18</accession>
<evidence type="ECO:0008006" key="3">
    <source>
        <dbReference type="Google" id="ProtNLM"/>
    </source>
</evidence>
<dbReference type="Proteomes" id="UP001519460">
    <property type="component" value="Unassembled WGS sequence"/>
</dbReference>
<name>A0ABD0JF18_9CAEN</name>
<sequence length="103" mass="12057">MGDIRIALMSAVMKVFVRLVLRRLQVLVRTFTDPLQFAYSRNRSVEDAVVLNNIYSHLDSAVSYVRLMFFDFSSAFNTIQPHIMSNKLLSMELDYKTVVWIYE</sequence>
<keyword evidence="2" id="KW-1185">Reference proteome</keyword>
<gene>
    <name evidence="1" type="ORF">BaRGS_00035242</name>
</gene>
<dbReference type="PANTHER" id="PTHR47510">
    <property type="entry name" value="REVERSE TRANSCRIPTASE DOMAIN-CONTAINING PROTEIN"/>
    <property type="match status" value="1"/>
</dbReference>
<dbReference type="PANTHER" id="PTHR47510:SF3">
    <property type="entry name" value="ENDO_EXONUCLEASE_PHOSPHATASE DOMAIN-CONTAINING PROTEIN"/>
    <property type="match status" value="1"/>
</dbReference>